<dbReference type="Proteomes" id="UP001219525">
    <property type="component" value="Unassembled WGS sequence"/>
</dbReference>
<dbReference type="InterPro" id="IPR037238">
    <property type="entry name" value="YbiA-like_sf"/>
</dbReference>
<gene>
    <name evidence="3" type="ORF">GGX14DRAFT_472937</name>
</gene>
<evidence type="ECO:0000313" key="3">
    <source>
        <dbReference type="EMBL" id="KAJ7196834.1"/>
    </source>
</evidence>
<evidence type="ECO:0000259" key="2">
    <source>
        <dbReference type="Pfam" id="PF08719"/>
    </source>
</evidence>
<dbReference type="InterPro" id="IPR012816">
    <property type="entry name" value="NADAR"/>
</dbReference>
<protein>
    <recommendedName>
        <fullName evidence="2">NADAR domain-containing protein</fullName>
    </recommendedName>
</protein>
<evidence type="ECO:0000256" key="1">
    <source>
        <dbReference type="SAM" id="MobiDB-lite"/>
    </source>
</evidence>
<proteinExistence type="predicted"/>
<reference evidence="3" key="1">
    <citation type="submission" date="2023-03" db="EMBL/GenBank/DDBJ databases">
        <title>Massive genome expansion in bonnet fungi (Mycena s.s.) driven by repeated elements and novel gene families across ecological guilds.</title>
        <authorList>
            <consortium name="Lawrence Berkeley National Laboratory"/>
            <person name="Harder C.B."/>
            <person name="Miyauchi S."/>
            <person name="Viragh M."/>
            <person name="Kuo A."/>
            <person name="Thoen E."/>
            <person name="Andreopoulos B."/>
            <person name="Lu D."/>
            <person name="Skrede I."/>
            <person name="Drula E."/>
            <person name="Henrissat B."/>
            <person name="Morin E."/>
            <person name="Kohler A."/>
            <person name="Barry K."/>
            <person name="LaButti K."/>
            <person name="Morin E."/>
            <person name="Salamov A."/>
            <person name="Lipzen A."/>
            <person name="Mereny Z."/>
            <person name="Hegedus B."/>
            <person name="Baldrian P."/>
            <person name="Stursova M."/>
            <person name="Weitz H."/>
            <person name="Taylor A."/>
            <person name="Grigoriev I.V."/>
            <person name="Nagy L.G."/>
            <person name="Martin F."/>
            <person name="Kauserud H."/>
        </authorList>
    </citation>
    <scope>NUCLEOTIDE SEQUENCE</scope>
    <source>
        <strain evidence="3">9144</strain>
    </source>
</reference>
<organism evidence="3 4">
    <name type="scientific">Mycena pura</name>
    <dbReference type="NCBI Taxonomy" id="153505"/>
    <lineage>
        <taxon>Eukaryota</taxon>
        <taxon>Fungi</taxon>
        <taxon>Dikarya</taxon>
        <taxon>Basidiomycota</taxon>
        <taxon>Agaricomycotina</taxon>
        <taxon>Agaricomycetes</taxon>
        <taxon>Agaricomycetidae</taxon>
        <taxon>Agaricales</taxon>
        <taxon>Marasmiineae</taxon>
        <taxon>Mycenaceae</taxon>
        <taxon>Mycena</taxon>
    </lineage>
</organism>
<dbReference type="Pfam" id="PF08719">
    <property type="entry name" value="NADAR"/>
    <property type="match status" value="2"/>
</dbReference>
<dbReference type="Gene3D" id="1.10.357.40">
    <property type="entry name" value="YbiA-like"/>
    <property type="match status" value="2"/>
</dbReference>
<sequence>MVHTWTPRAVEPLVEPTHCSHLTRNDALPLELSTVVSQVSTSVSVTNDMPQSQPERSTSPFLSPVAFRGGSLPTLTRTRLFFHDKADPYYEFTNVSSHPVWYNSQCYPTSDHLFHAFKFLPHRPDLAEHIRNCSQPAAEARRFPSAARRDWKSVNIHIMDEVLWRKFTQHESLKNMLLATGDAELIDNSPYDSFWGSGADGRGRNQMGKALERLRTKLRGQCSPAHGTLTPKLNSALSPKGPSHVTLAPARILFYNKDEPYYEFTNFSPHPVYYDNRRYPTSEHVFQSFKFLPHRPDMAEHIRTCSEQPRDVFSAAHRFHADVRPDWGTVRIPMMDEVLLKKFTQHSRLTQLLLSTGDAELIENSPQDSFWGIGADGQGRNELGKALQRLRSKLQGQ</sequence>
<dbReference type="CDD" id="cd15457">
    <property type="entry name" value="NADAR"/>
    <property type="match status" value="2"/>
</dbReference>
<feature type="domain" description="NADAR" evidence="2">
    <location>
        <begin position="81"/>
        <end position="219"/>
    </location>
</feature>
<accession>A0AAD6UX94</accession>
<dbReference type="AlphaFoldDB" id="A0AAD6UX94"/>
<dbReference type="SUPFAM" id="SSF143990">
    <property type="entry name" value="YbiA-like"/>
    <property type="match status" value="2"/>
</dbReference>
<feature type="region of interest" description="Disordered" evidence="1">
    <location>
        <begin position="43"/>
        <end position="62"/>
    </location>
</feature>
<comment type="caution">
    <text evidence="3">The sequence shown here is derived from an EMBL/GenBank/DDBJ whole genome shotgun (WGS) entry which is preliminary data.</text>
</comment>
<dbReference type="NCBIfam" id="TIGR02464">
    <property type="entry name" value="ribofla_fusion"/>
    <property type="match status" value="2"/>
</dbReference>
<keyword evidence="4" id="KW-1185">Reference proteome</keyword>
<feature type="compositionally biased region" description="Polar residues" evidence="1">
    <location>
        <begin position="47"/>
        <end position="61"/>
    </location>
</feature>
<feature type="domain" description="NADAR" evidence="2">
    <location>
        <begin position="253"/>
        <end position="395"/>
    </location>
</feature>
<evidence type="ECO:0000313" key="4">
    <source>
        <dbReference type="Proteomes" id="UP001219525"/>
    </source>
</evidence>
<name>A0AAD6UX94_9AGAR</name>
<dbReference type="EMBL" id="JARJCW010000081">
    <property type="protein sequence ID" value="KAJ7196834.1"/>
    <property type="molecule type" value="Genomic_DNA"/>
</dbReference>